<dbReference type="InterPro" id="IPR036901">
    <property type="entry name" value="Asp/Orn_carbamoylTrfase_sf"/>
</dbReference>
<dbReference type="NCBIfam" id="NF001986">
    <property type="entry name" value="PRK00779.1"/>
    <property type="match status" value="1"/>
</dbReference>
<evidence type="ECO:0000256" key="3">
    <source>
        <dbReference type="ARBA" id="ARBA00022679"/>
    </source>
</evidence>
<reference evidence="8 9" key="1">
    <citation type="journal article" date="2024" name="Nat. Commun.">
        <title>Phylogenomics reveals the evolutionary origins of lichenization in chlorophyte algae.</title>
        <authorList>
            <person name="Puginier C."/>
            <person name="Libourel C."/>
            <person name="Otte J."/>
            <person name="Skaloud P."/>
            <person name="Haon M."/>
            <person name="Grisel S."/>
            <person name="Petersen M."/>
            <person name="Berrin J.G."/>
            <person name="Delaux P.M."/>
            <person name="Dal Grande F."/>
            <person name="Keller J."/>
        </authorList>
    </citation>
    <scope>NUCLEOTIDE SEQUENCE [LARGE SCALE GENOMIC DNA]</scope>
    <source>
        <strain evidence="8 9">SAG 2036</strain>
    </source>
</reference>
<feature type="domain" description="Aspartate/ornithine carbamoyltransferase carbamoyl-P binding" evidence="7">
    <location>
        <begin position="71"/>
        <end position="211"/>
    </location>
</feature>
<dbReference type="PANTHER" id="PTHR45753:SF3">
    <property type="entry name" value="ORNITHINE TRANSCARBAMYLASE, MITOCHONDRIAL"/>
    <property type="match status" value="1"/>
</dbReference>
<dbReference type="HAMAP" id="MF_01109">
    <property type="entry name" value="OTCase"/>
    <property type="match status" value="1"/>
</dbReference>
<evidence type="ECO:0000256" key="2">
    <source>
        <dbReference type="ARBA" id="ARBA00013007"/>
    </source>
</evidence>
<dbReference type="EMBL" id="JALJOQ010000035">
    <property type="protein sequence ID" value="KAK9806674.1"/>
    <property type="molecule type" value="Genomic_DNA"/>
</dbReference>
<dbReference type="NCBIfam" id="TIGR00658">
    <property type="entry name" value="orni_carb_tr"/>
    <property type="match status" value="1"/>
</dbReference>
<dbReference type="Pfam" id="PF02729">
    <property type="entry name" value="OTCace_N"/>
    <property type="match status" value="1"/>
</dbReference>
<evidence type="ECO:0000256" key="1">
    <source>
        <dbReference type="ARBA" id="ARBA00007805"/>
    </source>
</evidence>
<evidence type="ECO:0000313" key="8">
    <source>
        <dbReference type="EMBL" id="KAK9806674.1"/>
    </source>
</evidence>
<dbReference type="InterPro" id="IPR006131">
    <property type="entry name" value="Asp_carbamoyltransf_Asp/Orn-bd"/>
</dbReference>
<keyword evidence="3 5" id="KW-0808">Transferase</keyword>
<comment type="catalytic activity">
    <reaction evidence="4">
        <text>carbamoyl phosphate + L-ornithine = L-citrulline + phosphate + H(+)</text>
        <dbReference type="Rhea" id="RHEA:19513"/>
        <dbReference type="ChEBI" id="CHEBI:15378"/>
        <dbReference type="ChEBI" id="CHEBI:43474"/>
        <dbReference type="ChEBI" id="CHEBI:46911"/>
        <dbReference type="ChEBI" id="CHEBI:57743"/>
        <dbReference type="ChEBI" id="CHEBI:58228"/>
        <dbReference type="EC" id="2.1.3.3"/>
    </reaction>
</comment>
<dbReference type="SUPFAM" id="SSF53671">
    <property type="entry name" value="Aspartate/ornithine carbamoyltransferase"/>
    <property type="match status" value="1"/>
</dbReference>
<sequence length="372" mass="40605">MAHQSNCISGSLPGAHPRSALSAGTPLFRQPVRCKPTRDLSLQAGANGVAVAEKTGSYTGQGIAGPVKGHHFLHIDDFSRDELWAMLQTGLKVKKQLKEGDESYKPFAGKTMAMIFTKPSMRTRVSFETGFFRLGGHAIYLGPDTIEFGKREATKDIARVISSYNDVIMARLFGHQDILELAEFSQSPVVNGLTDYNHPCQIMADALTMLEVVGRIDNTKVVYVGDGNNITHSWLRLAARFPFEVVCACPEGYEPDAATLALANAGAGSARVSHDIMEAVKGADVIYTDVWASMGQKAEAAERRRVFEQFQVNEQVMAQAGEQATFMHCLPAERGTETIDEVVEAPYSVVFQEAENRMHAQNGILLHCLGLA</sequence>
<dbReference type="Proteomes" id="UP001465755">
    <property type="component" value="Unassembled WGS sequence"/>
</dbReference>
<dbReference type="GO" id="GO:0004585">
    <property type="term" value="F:ornithine carbamoyltransferase activity"/>
    <property type="evidence" value="ECO:0007669"/>
    <property type="project" value="UniProtKB-EC"/>
</dbReference>
<protein>
    <recommendedName>
        <fullName evidence="2">ornithine carbamoyltransferase</fullName>
        <ecNumber evidence="2">2.1.3.3</ecNumber>
    </recommendedName>
</protein>
<gene>
    <name evidence="8" type="ORF">WJX73_007008</name>
</gene>
<dbReference type="GO" id="GO:0042450">
    <property type="term" value="P:L-arginine biosynthetic process via ornithine"/>
    <property type="evidence" value="ECO:0007669"/>
    <property type="project" value="TreeGrafter"/>
</dbReference>
<dbReference type="GO" id="GO:0016597">
    <property type="term" value="F:amino acid binding"/>
    <property type="evidence" value="ECO:0007669"/>
    <property type="project" value="InterPro"/>
</dbReference>
<dbReference type="InterPro" id="IPR006132">
    <property type="entry name" value="Asp/Orn_carbamoyltranf_P-bd"/>
</dbReference>
<dbReference type="PANTHER" id="PTHR45753">
    <property type="entry name" value="ORNITHINE CARBAMOYLTRANSFERASE, MITOCHONDRIAL"/>
    <property type="match status" value="1"/>
</dbReference>
<evidence type="ECO:0000259" key="6">
    <source>
        <dbReference type="Pfam" id="PF00185"/>
    </source>
</evidence>
<proteinExistence type="inferred from homology"/>
<dbReference type="GO" id="GO:0019240">
    <property type="term" value="P:citrulline biosynthetic process"/>
    <property type="evidence" value="ECO:0007669"/>
    <property type="project" value="TreeGrafter"/>
</dbReference>
<accession>A0AAW1PEH5</accession>
<feature type="domain" description="Aspartate/ornithine carbamoyltransferase Asp/Orn-binding" evidence="6">
    <location>
        <begin position="218"/>
        <end position="367"/>
    </location>
</feature>
<comment type="similarity">
    <text evidence="1">Belongs to the aspartate/ornithine carbamoyltransferase superfamily. OTCase family.</text>
</comment>
<evidence type="ECO:0000313" key="9">
    <source>
        <dbReference type="Proteomes" id="UP001465755"/>
    </source>
</evidence>
<dbReference type="EC" id="2.1.3.3" evidence="2"/>
<dbReference type="InterPro" id="IPR006130">
    <property type="entry name" value="Asp/Orn_carbamoylTrfase"/>
</dbReference>
<dbReference type="AlphaFoldDB" id="A0AAW1PEH5"/>
<dbReference type="PRINTS" id="PR00100">
    <property type="entry name" value="AOTCASE"/>
</dbReference>
<comment type="caution">
    <text evidence="8">The sequence shown here is derived from an EMBL/GenBank/DDBJ whole genome shotgun (WGS) entry which is preliminary data.</text>
</comment>
<keyword evidence="9" id="KW-1185">Reference proteome</keyword>
<evidence type="ECO:0000256" key="4">
    <source>
        <dbReference type="ARBA" id="ARBA00048772"/>
    </source>
</evidence>
<dbReference type="PRINTS" id="PR00102">
    <property type="entry name" value="OTCASE"/>
</dbReference>
<dbReference type="Pfam" id="PF00185">
    <property type="entry name" value="OTCace"/>
    <property type="match status" value="1"/>
</dbReference>
<dbReference type="FunFam" id="3.40.50.1370:FF:000008">
    <property type="entry name" value="Ornithine carbamoyltransferase"/>
    <property type="match status" value="1"/>
</dbReference>
<evidence type="ECO:0000256" key="5">
    <source>
        <dbReference type="RuleBase" id="RU003634"/>
    </source>
</evidence>
<name>A0AAW1PEH5_9CHLO</name>
<dbReference type="InterPro" id="IPR024904">
    <property type="entry name" value="OTCase_ArgI"/>
</dbReference>
<organism evidence="8 9">
    <name type="scientific">Symbiochloris irregularis</name>
    <dbReference type="NCBI Taxonomy" id="706552"/>
    <lineage>
        <taxon>Eukaryota</taxon>
        <taxon>Viridiplantae</taxon>
        <taxon>Chlorophyta</taxon>
        <taxon>core chlorophytes</taxon>
        <taxon>Trebouxiophyceae</taxon>
        <taxon>Trebouxiales</taxon>
        <taxon>Trebouxiaceae</taxon>
        <taxon>Symbiochloris</taxon>
    </lineage>
</organism>
<dbReference type="InterPro" id="IPR002292">
    <property type="entry name" value="Orn/put_carbamltrans"/>
</dbReference>
<dbReference type="Gene3D" id="3.40.50.1370">
    <property type="entry name" value="Aspartate/ornithine carbamoyltransferase"/>
    <property type="match status" value="2"/>
</dbReference>
<evidence type="ECO:0000259" key="7">
    <source>
        <dbReference type="Pfam" id="PF02729"/>
    </source>
</evidence>